<evidence type="ECO:0000313" key="2">
    <source>
        <dbReference type="EMBL" id="KAH9828937.1"/>
    </source>
</evidence>
<dbReference type="GeneID" id="72008931"/>
<dbReference type="RefSeq" id="XP_047772488.1">
    <property type="nucleotide sequence ID" value="XM_047928199.1"/>
</dbReference>
<proteinExistence type="predicted"/>
<sequence length="912" mass="99355">MVGRNAASRRPEAEAMEQATEDAVAPAPPQPKKKVKEDMKKKGKQDTSSMVVDGEGDAGPAAKADTKPKPDKKQKKKKARQDDPKPIPESEDDAAPAARGDDTPRPDKKTKKAKKAKQAKQEDPKPVPESKDDAAPAKTAARKGKTGQKNKITSPEFVLDSADEEAKAKPVAKKRKPRTDSVQGTKEVRNADLASGDEAGPAKPKPKKASGRGKGKQATVEVPAVVLSSGEEEEAKPAAKTGKKTSKKTEDTAKPKPKPRKKKETTAKATRSTDQVKAEPAQSSAQAGSSRVTRSVARTGLDTAKEEEKKPMPMYVSMPPATQTRISREDSPKDDDDYDVLDRSELSEAEACLDVFLSCAPTASESQTWLKARTAAVSGVGWTLDDPDENEFEGICWLIVDGNGDRQGVVTKRYYDAWCLLTRYITYWGLLVFRLDEAIDIHHPPWYPARERPERVAPNLDVWEYLRTLTWTVNSAIAVRQEALQYVQDDPRHDTFNPIMHIWSLAIYWYPDNWTCSGNVDIRALLHRDPRAYNWPKWAHENDQTRVFGKAYVEAALNAGWDLEKIPQDLEPPTGGDEELTSALNQATNLAILTMKNAYDAMNVPLTNTQPRKKARSGKNTRKPVPSTAVPSRMHVVMADDEEPEPSNASLPSNSAAASEDERSTGSSSDESDVKSSVKSSYKASEESDADTDSDEDAEGESETGWMFEPNNQDQEEERSVLAEVQESMDRVDISMGEPADDTQPASADMPSAADDVSMEPNVGETPKAAVAEREPSSVEEGEKSPTDKETKSNVDNTRAAGERANSADPAEKQISTSNTSHPTSPQAGDKRKERAESNASTSSQAPPKPTRRSRSRATSAKASSRSPQPEAKTAKSPAPPPNQQDAESMDLESDDVDIDSVGNALVNPGKL</sequence>
<comment type="caution">
    <text evidence="2">The sequence shown here is derived from an EMBL/GenBank/DDBJ whole genome shotgun (WGS) entry which is preliminary data.</text>
</comment>
<feature type="compositionally biased region" description="Low complexity" evidence="1">
    <location>
        <begin position="646"/>
        <end position="658"/>
    </location>
</feature>
<feature type="compositionally biased region" description="Basic and acidic residues" evidence="1">
    <location>
        <begin position="771"/>
        <end position="793"/>
    </location>
</feature>
<reference evidence="2 3" key="1">
    <citation type="journal article" date="2021" name="Environ. Microbiol.">
        <title>Gene family expansions and transcriptome signatures uncover fungal adaptations to wood decay.</title>
        <authorList>
            <person name="Hage H."/>
            <person name="Miyauchi S."/>
            <person name="Viragh M."/>
            <person name="Drula E."/>
            <person name="Min B."/>
            <person name="Chaduli D."/>
            <person name="Navarro D."/>
            <person name="Favel A."/>
            <person name="Norest M."/>
            <person name="Lesage-Meessen L."/>
            <person name="Balint B."/>
            <person name="Merenyi Z."/>
            <person name="de Eugenio L."/>
            <person name="Morin E."/>
            <person name="Martinez A.T."/>
            <person name="Baldrian P."/>
            <person name="Stursova M."/>
            <person name="Martinez M.J."/>
            <person name="Novotny C."/>
            <person name="Magnuson J.K."/>
            <person name="Spatafora J.W."/>
            <person name="Maurice S."/>
            <person name="Pangilinan J."/>
            <person name="Andreopoulos W."/>
            <person name="LaButti K."/>
            <person name="Hundley H."/>
            <person name="Na H."/>
            <person name="Kuo A."/>
            <person name="Barry K."/>
            <person name="Lipzen A."/>
            <person name="Henrissat B."/>
            <person name="Riley R."/>
            <person name="Ahrendt S."/>
            <person name="Nagy L.G."/>
            <person name="Grigoriev I.V."/>
            <person name="Martin F."/>
            <person name="Rosso M.N."/>
        </authorList>
    </citation>
    <scope>NUCLEOTIDE SEQUENCE [LARGE SCALE GENOMIC DNA]</scope>
    <source>
        <strain evidence="2 3">CIRM-BRFM 1785</strain>
    </source>
</reference>
<feature type="compositionally biased region" description="Low complexity" evidence="1">
    <location>
        <begin position="665"/>
        <end position="683"/>
    </location>
</feature>
<feature type="compositionally biased region" description="Basic residues" evidence="1">
    <location>
        <begin position="108"/>
        <end position="118"/>
    </location>
</feature>
<evidence type="ECO:0000256" key="1">
    <source>
        <dbReference type="SAM" id="MobiDB-lite"/>
    </source>
</evidence>
<protein>
    <submittedName>
        <fullName evidence="2">Uncharacterized protein</fullName>
    </submittedName>
</protein>
<feature type="compositionally biased region" description="Acidic residues" evidence="1">
    <location>
        <begin position="888"/>
        <end position="899"/>
    </location>
</feature>
<dbReference type="EMBL" id="JADCUA010000045">
    <property type="protein sequence ID" value="KAH9828937.1"/>
    <property type="molecule type" value="Genomic_DNA"/>
</dbReference>
<feature type="region of interest" description="Disordered" evidence="1">
    <location>
        <begin position="1"/>
        <end position="337"/>
    </location>
</feature>
<feature type="compositionally biased region" description="Basic residues" evidence="1">
    <location>
        <begin position="204"/>
        <end position="215"/>
    </location>
</feature>
<feature type="compositionally biased region" description="Acidic residues" evidence="1">
    <location>
        <begin position="687"/>
        <end position="702"/>
    </location>
</feature>
<feature type="compositionally biased region" description="Low complexity" evidence="1">
    <location>
        <begin position="857"/>
        <end position="868"/>
    </location>
</feature>
<gene>
    <name evidence="2" type="ORF">C8Q71DRAFT_863617</name>
</gene>
<feature type="compositionally biased region" description="Polar residues" evidence="1">
    <location>
        <begin position="814"/>
        <end position="827"/>
    </location>
</feature>
<feature type="compositionally biased region" description="Low complexity" evidence="1">
    <location>
        <begin position="745"/>
        <end position="756"/>
    </location>
</feature>
<keyword evidence="3" id="KW-1185">Reference proteome</keyword>
<feature type="compositionally biased region" description="Polar residues" evidence="1">
    <location>
        <begin position="281"/>
        <end position="293"/>
    </location>
</feature>
<accession>A0ABQ8JXL6</accession>
<dbReference type="Proteomes" id="UP000814176">
    <property type="component" value="Unassembled WGS sequence"/>
</dbReference>
<feature type="compositionally biased region" description="Basic residues" evidence="1">
    <location>
        <begin position="611"/>
        <end position="622"/>
    </location>
</feature>
<organism evidence="2 3">
    <name type="scientific">Rhodofomes roseus</name>
    <dbReference type="NCBI Taxonomy" id="34475"/>
    <lineage>
        <taxon>Eukaryota</taxon>
        <taxon>Fungi</taxon>
        <taxon>Dikarya</taxon>
        <taxon>Basidiomycota</taxon>
        <taxon>Agaricomycotina</taxon>
        <taxon>Agaricomycetes</taxon>
        <taxon>Polyporales</taxon>
        <taxon>Rhodofomes</taxon>
    </lineage>
</organism>
<name>A0ABQ8JXL6_9APHY</name>
<evidence type="ECO:0000313" key="3">
    <source>
        <dbReference type="Proteomes" id="UP000814176"/>
    </source>
</evidence>
<feature type="compositionally biased region" description="Basic and acidic residues" evidence="1">
    <location>
        <begin position="119"/>
        <end position="135"/>
    </location>
</feature>
<feature type="region of interest" description="Disordered" evidence="1">
    <location>
        <begin position="603"/>
        <end position="912"/>
    </location>
</feature>